<proteinExistence type="predicted"/>
<evidence type="ECO:0000313" key="1">
    <source>
        <dbReference type="EMBL" id="MCZ8373336.1"/>
    </source>
</evidence>
<comment type="caution">
    <text evidence="1">The sequence shown here is derived from an EMBL/GenBank/DDBJ whole genome shotgun (WGS) entry which is preliminary data.</text>
</comment>
<keyword evidence="2" id="KW-1185">Reference proteome</keyword>
<dbReference type="EMBL" id="JAPZVM010000011">
    <property type="protein sequence ID" value="MCZ8373336.1"/>
    <property type="molecule type" value="Genomic_DNA"/>
</dbReference>
<accession>A0ABT4PJV3</accession>
<name>A0ABT4PJV3_9BACT</name>
<dbReference type="RefSeq" id="WP_269878658.1">
    <property type="nucleotide sequence ID" value="NZ_JAPZVM010000011.1"/>
</dbReference>
<organism evidence="1 2">
    <name type="scientific">Phocaeicola acetigenes</name>
    <dbReference type="NCBI Taxonomy" id="3016083"/>
    <lineage>
        <taxon>Bacteria</taxon>
        <taxon>Pseudomonadati</taxon>
        <taxon>Bacteroidota</taxon>
        <taxon>Bacteroidia</taxon>
        <taxon>Bacteroidales</taxon>
        <taxon>Bacteroidaceae</taxon>
        <taxon>Phocaeicola</taxon>
    </lineage>
</organism>
<sequence>MSGKLYVMGAPRYIFDGLHPELQQRIEYVSSFLNFPKSKWKQITRYLVVGRIPLPKQVLYLWFSAQELNHLLQADAYDRILLYECCNVRALRAIKTLLPKQTVCYIYYCNPIHTIFRQPEKQLKQIHQLGFRLSSFDPHDASKYHLDSAGQYFCYPHDDNTPPAPSSDCFFCGLPKDREEDLLLLRQTMEAGGLKCNFIIPKLPAEKITYPEYLRQLSASRCVVDICQQNQTGLTRRPLEALFYQKKLITNNPHIKEYNFYNPANILILQETPNIRQIKEFMARPMAEIPESIRRQYDINQWIDQFLH</sequence>
<protein>
    <recommendedName>
        <fullName evidence="3">Glycosyltransferase family 1 protein</fullName>
    </recommendedName>
</protein>
<dbReference type="Proteomes" id="UP001141933">
    <property type="component" value="Unassembled WGS sequence"/>
</dbReference>
<evidence type="ECO:0008006" key="3">
    <source>
        <dbReference type="Google" id="ProtNLM"/>
    </source>
</evidence>
<gene>
    <name evidence="1" type="ORF">O6P32_11580</name>
</gene>
<reference evidence="1" key="1">
    <citation type="submission" date="2022-12" db="EMBL/GenBank/DDBJ databases">
        <title>Phocaeicola acetigenes sp. nov., isolated feces from a healthy human.</title>
        <authorList>
            <person name="Do H."/>
            <person name="Ha Y.B."/>
            <person name="Kim J.-S."/>
            <person name="Suh M.K."/>
            <person name="Kim H.S."/>
            <person name="Lee J.-S."/>
        </authorList>
    </citation>
    <scope>NUCLEOTIDE SEQUENCE</scope>
    <source>
        <strain evidence="1">KGMB11183</strain>
    </source>
</reference>
<evidence type="ECO:0000313" key="2">
    <source>
        <dbReference type="Proteomes" id="UP001141933"/>
    </source>
</evidence>